<evidence type="ECO:0000256" key="1">
    <source>
        <dbReference type="SAM" id="Phobius"/>
    </source>
</evidence>
<gene>
    <name evidence="2" type="ORF">KDK95_16150</name>
</gene>
<accession>A0A941EAW7</accession>
<feature type="transmembrane region" description="Helical" evidence="1">
    <location>
        <begin position="232"/>
        <end position="261"/>
    </location>
</feature>
<organism evidence="2 3">
    <name type="scientific">Actinospica acidithermotolerans</name>
    <dbReference type="NCBI Taxonomy" id="2828514"/>
    <lineage>
        <taxon>Bacteria</taxon>
        <taxon>Bacillati</taxon>
        <taxon>Actinomycetota</taxon>
        <taxon>Actinomycetes</taxon>
        <taxon>Catenulisporales</taxon>
        <taxon>Actinospicaceae</taxon>
        <taxon>Actinospica</taxon>
    </lineage>
</organism>
<feature type="transmembrane region" description="Helical" evidence="1">
    <location>
        <begin position="18"/>
        <end position="36"/>
    </location>
</feature>
<evidence type="ECO:0000313" key="2">
    <source>
        <dbReference type="EMBL" id="MBR7827852.1"/>
    </source>
</evidence>
<keyword evidence="1" id="KW-0472">Membrane</keyword>
<feature type="transmembrane region" description="Helical" evidence="1">
    <location>
        <begin position="205"/>
        <end position="226"/>
    </location>
</feature>
<feature type="transmembrane region" description="Helical" evidence="1">
    <location>
        <begin position="98"/>
        <end position="116"/>
    </location>
</feature>
<keyword evidence="1" id="KW-0812">Transmembrane</keyword>
<sequence length="350" mass="37636">MIPELPAGDPARRLADRATAGTLGLALLFMLFTWPAKKVPELYLHEPWQDDPYDALISLSIFWVPLMAALCLTRVLPWRRTAPQPIRRTRELLRASRVLLAVITATLASDWISVALRVHEASWTGATAAAVAGLAAVSLAALATARALRRASRQPLPQADGPDWLTDMISLGDQVAARVGPMRPPAARTVLLADRLAVRAVRRHPLLVAGGLSLAFGFTTALAQGLQEGYTLGVYLVLFINHAAGMFAYLALIGAFLGIAGTPPQQRATTRSASARRRTVRAGIAACVSIPVAGAFRAQLWSLISRPERLQPYELITLMLGAAVATAALTYATETIAGRSGRRRPERPQP</sequence>
<keyword evidence="3" id="KW-1185">Reference proteome</keyword>
<keyword evidence="1" id="KW-1133">Transmembrane helix</keyword>
<feature type="transmembrane region" description="Helical" evidence="1">
    <location>
        <begin position="56"/>
        <end position="77"/>
    </location>
</feature>
<proteinExistence type="predicted"/>
<dbReference type="EMBL" id="JAGSOH010000043">
    <property type="protein sequence ID" value="MBR7827852.1"/>
    <property type="molecule type" value="Genomic_DNA"/>
</dbReference>
<protein>
    <submittedName>
        <fullName evidence="2">Uncharacterized protein</fullName>
    </submittedName>
</protein>
<reference evidence="2" key="1">
    <citation type="submission" date="2021-04" db="EMBL/GenBank/DDBJ databases">
        <title>Genome based classification of Actinospica acidithermotolerans sp. nov., an actinobacterium isolated from an Indonesian hot spring.</title>
        <authorList>
            <person name="Kusuma A.B."/>
            <person name="Putra K.E."/>
            <person name="Nafisah S."/>
            <person name="Loh J."/>
            <person name="Nouioui I."/>
            <person name="Goodfellow M."/>
        </authorList>
    </citation>
    <scope>NUCLEOTIDE SEQUENCE</scope>
    <source>
        <strain evidence="2">MGRD01-02</strain>
    </source>
</reference>
<feature type="transmembrane region" description="Helical" evidence="1">
    <location>
        <begin position="122"/>
        <end position="143"/>
    </location>
</feature>
<evidence type="ECO:0000313" key="3">
    <source>
        <dbReference type="Proteomes" id="UP000676325"/>
    </source>
</evidence>
<dbReference type="Proteomes" id="UP000676325">
    <property type="component" value="Unassembled WGS sequence"/>
</dbReference>
<name>A0A941EAW7_9ACTN</name>
<dbReference type="AlphaFoldDB" id="A0A941EAW7"/>
<comment type="caution">
    <text evidence="2">The sequence shown here is derived from an EMBL/GenBank/DDBJ whole genome shotgun (WGS) entry which is preliminary data.</text>
</comment>
<dbReference type="RefSeq" id="WP_212518994.1">
    <property type="nucleotide sequence ID" value="NZ_JAGSOH010000043.1"/>
</dbReference>
<feature type="transmembrane region" description="Helical" evidence="1">
    <location>
        <begin position="316"/>
        <end position="337"/>
    </location>
</feature>
<feature type="transmembrane region" description="Helical" evidence="1">
    <location>
        <begin position="282"/>
        <end position="304"/>
    </location>
</feature>